<protein>
    <recommendedName>
        <fullName evidence="3">DUF6535 domain-containing protein</fullName>
    </recommendedName>
</protein>
<evidence type="ECO:0000256" key="1">
    <source>
        <dbReference type="SAM" id="MobiDB-lite"/>
    </source>
</evidence>
<keyword evidence="2" id="KW-0472">Membrane</keyword>
<name>A0A8H2X9E9_9AGAM</name>
<feature type="region of interest" description="Disordered" evidence="1">
    <location>
        <begin position="1050"/>
        <end position="1096"/>
    </location>
</feature>
<dbReference type="InterPro" id="IPR045338">
    <property type="entry name" value="DUF6535"/>
</dbReference>
<evidence type="ECO:0000313" key="4">
    <source>
        <dbReference type="EMBL" id="CAE6420771.1"/>
    </source>
</evidence>
<feature type="transmembrane region" description="Helical" evidence="2">
    <location>
        <begin position="64"/>
        <end position="84"/>
    </location>
</feature>
<keyword evidence="2" id="KW-1133">Transmembrane helix</keyword>
<organism evidence="4 5">
    <name type="scientific">Rhizoctonia solani</name>
    <dbReference type="NCBI Taxonomy" id="456999"/>
    <lineage>
        <taxon>Eukaryota</taxon>
        <taxon>Fungi</taxon>
        <taxon>Dikarya</taxon>
        <taxon>Basidiomycota</taxon>
        <taxon>Agaricomycotina</taxon>
        <taxon>Agaricomycetes</taxon>
        <taxon>Cantharellales</taxon>
        <taxon>Ceratobasidiaceae</taxon>
        <taxon>Rhizoctonia</taxon>
    </lineage>
</organism>
<comment type="caution">
    <text evidence="4">The sequence shown here is derived from an EMBL/GenBank/DDBJ whole genome shotgun (WGS) entry which is preliminary data.</text>
</comment>
<feature type="transmembrane region" description="Helical" evidence="2">
    <location>
        <begin position="138"/>
        <end position="161"/>
    </location>
</feature>
<gene>
    <name evidence="4" type="ORF">RDB_LOCUS11847</name>
</gene>
<dbReference type="EMBL" id="CAJMXA010000200">
    <property type="protein sequence ID" value="CAE6420771.1"/>
    <property type="molecule type" value="Genomic_DNA"/>
</dbReference>
<feature type="domain" description="DUF6535" evidence="3">
    <location>
        <begin position="43"/>
        <end position="223"/>
    </location>
</feature>
<evidence type="ECO:0000313" key="5">
    <source>
        <dbReference type="Proteomes" id="UP000663853"/>
    </source>
</evidence>
<feature type="region of interest" description="Disordered" evidence="1">
    <location>
        <begin position="1"/>
        <end position="34"/>
    </location>
</feature>
<evidence type="ECO:0000256" key="2">
    <source>
        <dbReference type="SAM" id="Phobius"/>
    </source>
</evidence>
<feature type="transmembrane region" description="Helical" evidence="2">
    <location>
        <begin position="198"/>
        <end position="222"/>
    </location>
</feature>
<accession>A0A8H2X9E9</accession>
<reference evidence="4" key="1">
    <citation type="submission" date="2021-01" db="EMBL/GenBank/DDBJ databases">
        <authorList>
            <person name="Kaushik A."/>
        </authorList>
    </citation>
    <scope>NUCLEOTIDE SEQUENCE</scope>
    <source>
        <strain evidence="4">AG6-10EEA</strain>
    </source>
</reference>
<dbReference type="Pfam" id="PF20153">
    <property type="entry name" value="DUF6535"/>
    <property type="match status" value="1"/>
</dbReference>
<keyword evidence="2" id="KW-0812">Transmembrane</keyword>
<feature type="transmembrane region" description="Helical" evidence="2">
    <location>
        <begin position="281"/>
        <end position="298"/>
    </location>
</feature>
<feature type="compositionally biased region" description="Polar residues" evidence="1">
    <location>
        <begin position="1066"/>
        <end position="1079"/>
    </location>
</feature>
<feature type="transmembrane region" description="Helical" evidence="2">
    <location>
        <begin position="228"/>
        <end position="245"/>
    </location>
</feature>
<evidence type="ECO:0000259" key="3">
    <source>
        <dbReference type="Pfam" id="PF20153"/>
    </source>
</evidence>
<proteinExistence type="predicted"/>
<dbReference type="AlphaFoldDB" id="A0A8H2X9E9"/>
<sequence>MSATPAHQVELSRPLSIAADPNHQRRRERDEYGAEMDPNARVWRVYVDETDKADKELVDEWNSAIDVMLVFAAVYSAILTAFVIESSKDLRPDYAEISARALLDISKALTSPETVPSNNEPSVSQAHPLDFTPTHAAIMVNTLWFLSLGLSIAVTLVAILAKEWCYSFMTRRTGAKLTQGRLRQKRWDGIKSWKMEEIIFMLPFLMHIALLLFAIGLSVYLWNINFGVSLPVILTTILTVLYYVATTALSVIWKYCPYTTAIVKLFHPLGAALFRSRYSKALFQMLIMTPAWIIIFILDCKNRIAGKVRSNNNDPEGGSGDVASEAGSMASQVTIHGFVHKLEKKFHHRIEQMHKDFLVDRSQSSEDETPMDKATSKMLLWMITQCEDPKSVDLALQALAGADLWLPCKPFLRNEIDTQILRKLERCIYVLESLHLRGHGSTWEELLDNAYLYSRALATLLRGNPEDATVSWSEWEDCMQRIHKILGTHSGVQSRRSEGTGYDLGTLLLEGSPKLYETSFDDFHTRQREGQWRILKQISTNEVTEQPPGVSSIRVLVNVITRTLLYAPPLSPLPLVKLFNEYKITPVNEAASLGHAIGIALTIYRFTTTRYAPVPSEPNPQSVLPQTNPTWHRRFRNLSVEILDVSAAHASGARVTNLTSRPSHAEHGQLVYNKLSAKQPTQRRTRALLTFGLLGLLDLPNDGNYHKQDEIESIQKALQTLETTQLDLHNSAILAHEDQYLRYLGYHKLMPQTPPTFDLETQFNDIVTHWLNFWMGLDLGLEQQQSAGPKPNGAIIAMHLDAILSPSRCKLFGSIIVDRLMAIIFHSANERDAAVNPGSALPIQKTSLTAKKLCIRSLTYSITDWPRCSRRQEQELHSVMNKLVGANLHAEMMSTIQEHGNSELIPYAMRFLWTFTTTLIDKFHPRENRPLSSSDYRRVASAIHATDGSEAGVAVSRWTCTRNSEFETRWFGELRKLCKDNPQNVLESGILDELTKECKDKCYQTTGSRPTNEILRSVGLPIAHDELRGRLPTNTWPEVYKKLRETCETSIEPSSRPAAISEVQETEATTGQPMTAPQESESEQPVEIVEQGNSAS</sequence>
<dbReference type="Proteomes" id="UP000663853">
    <property type="component" value="Unassembled WGS sequence"/>
</dbReference>